<organism evidence="2 3">
    <name type="scientific">Amycolatopsis cynarae</name>
    <dbReference type="NCBI Taxonomy" id="2995223"/>
    <lineage>
        <taxon>Bacteria</taxon>
        <taxon>Bacillati</taxon>
        <taxon>Actinomycetota</taxon>
        <taxon>Actinomycetes</taxon>
        <taxon>Pseudonocardiales</taxon>
        <taxon>Pseudonocardiaceae</taxon>
        <taxon>Amycolatopsis</taxon>
    </lineage>
</organism>
<dbReference type="RefSeq" id="WP_268758290.1">
    <property type="nucleotide sequence ID" value="NZ_CP113836.1"/>
</dbReference>
<name>A0ABY7B7T3_9PSEU</name>
<dbReference type="EMBL" id="CP113836">
    <property type="protein sequence ID" value="WAL68196.1"/>
    <property type="molecule type" value="Genomic_DNA"/>
</dbReference>
<dbReference type="PANTHER" id="PTHR40053">
    <property type="entry name" value="SPORULATION-CONTROL PROTEIN SPO0M"/>
    <property type="match status" value="1"/>
</dbReference>
<dbReference type="Pfam" id="PF07070">
    <property type="entry name" value="Spo0M"/>
    <property type="match status" value="1"/>
</dbReference>
<feature type="compositionally biased region" description="Gly residues" evidence="1">
    <location>
        <begin position="269"/>
        <end position="280"/>
    </location>
</feature>
<dbReference type="PANTHER" id="PTHR40053:SF1">
    <property type="entry name" value="SPORULATION-CONTROL PROTEIN SPO0M"/>
    <property type="match status" value="1"/>
</dbReference>
<evidence type="ECO:0000313" key="3">
    <source>
        <dbReference type="Proteomes" id="UP001163203"/>
    </source>
</evidence>
<keyword evidence="3" id="KW-1185">Reference proteome</keyword>
<feature type="region of interest" description="Disordered" evidence="1">
    <location>
        <begin position="257"/>
        <end position="284"/>
    </location>
</feature>
<proteinExistence type="predicted"/>
<accession>A0ABY7B7T3</accession>
<protein>
    <submittedName>
        <fullName evidence="2">Sporulation protein</fullName>
    </submittedName>
</protein>
<dbReference type="Proteomes" id="UP001163203">
    <property type="component" value="Chromosome"/>
</dbReference>
<gene>
    <name evidence="2" type="ORF">ORV05_10650</name>
</gene>
<reference evidence="2" key="1">
    <citation type="submission" date="2022-11" db="EMBL/GenBank/DDBJ databases">
        <authorList>
            <person name="Mo P."/>
        </authorList>
    </citation>
    <scope>NUCLEOTIDE SEQUENCE</scope>
    <source>
        <strain evidence="2">HUAS 11-8</strain>
    </source>
</reference>
<evidence type="ECO:0000313" key="2">
    <source>
        <dbReference type="EMBL" id="WAL68196.1"/>
    </source>
</evidence>
<evidence type="ECO:0000256" key="1">
    <source>
        <dbReference type="SAM" id="MobiDB-lite"/>
    </source>
</evidence>
<dbReference type="InterPro" id="IPR009776">
    <property type="entry name" value="Spore_0_M"/>
</dbReference>
<sequence>MVFKRMLQAVGIGGPSVDTVLSTPQCRPGEVLTGEVRLAGGETEAEIEHLALSLVAHVARGQGAGAPVEFHRAVVAGRFRLAAKENRVIPFELGIPWEAPVTDLFGQPLHGLSLGLRTELAVAKAVDKGDADPVRLLPTPGQEAVLDAFGRLGFHFKSAELEAGRLPGVRQTLPFFQEIEFYPPPAYAGRVGEVGLAFATSPDGLVVILEADRRSGLFRPGGEALGRIGVSHQEALETDWAAAIGEWLDQLAHHAPAHGPAGHPERFGGAPGYGPGYGPGHGERRGPGIGGVVAGAAAGAIGGMILGEMIEDAFDGGDEESF</sequence>